<organism evidence="1">
    <name type="scientific">marine metagenome</name>
    <dbReference type="NCBI Taxonomy" id="408172"/>
    <lineage>
        <taxon>unclassified sequences</taxon>
        <taxon>metagenomes</taxon>
        <taxon>ecological metagenomes</taxon>
    </lineage>
</organism>
<name>A0A382XXR8_9ZZZZ</name>
<accession>A0A382XXR8</accession>
<reference evidence="1" key="1">
    <citation type="submission" date="2018-05" db="EMBL/GenBank/DDBJ databases">
        <authorList>
            <person name="Lanie J.A."/>
            <person name="Ng W.-L."/>
            <person name="Kazmierczak K.M."/>
            <person name="Andrzejewski T.M."/>
            <person name="Davidsen T.M."/>
            <person name="Wayne K.J."/>
            <person name="Tettelin H."/>
            <person name="Glass J.I."/>
            <person name="Rusch D."/>
            <person name="Podicherti R."/>
            <person name="Tsui H.-C.T."/>
            <person name="Winkler M.E."/>
        </authorList>
    </citation>
    <scope>NUCLEOTIDE SEQUENCE</scope>
</reference>
<feature type="non-terminal residue" evidence="1">
    <location>
        <position position="141"/>
    </location>
</feature>
<evidence type="ECO:0000313" key="1">
    <source>
        <dbReference type="EMBL" id="SVD75078.1"/>
    </source>
</evidence>
<dbReference type="EMBL" id="UINC01170837">
    <property type="protein sequence ID" value="SVD75078.1"/>
    <property type="molecule type" value="Genomic_DNA"/>
</dbReference>
<sequence length="141" mass="15641">MTSRVNTVSVVLLMVLSVFASGLYTAPNTVQQETFENEQITQFSGNSTGCGNNSSLTNMTLWTNTYTYNGTEHIEYGWDINCTVSGNQYALKNTYVNVTYLNGSTHVHNFGNMNWYAQGNHTSMTDNVASFGDGYYCFNAT</sequence>
<gene>
    <name evidence="1" type="ORF">METZ01_LOCUS427932</name>
</gene>
<dbReference type="AlphaFoldDB" id="A0A382XXR8"/>
<proteinExistence type="predicted"/>
<protein>
    <submittedName>
        <fullName evidence="1">Uncharacterized protein</fullName>
    </submittedName>
</protein>